<dbReference type="InterPro" id="IPR040079">
    <property type="entry name" value="Glutathione_S-Trfase"/>
</dbReference>
<organism evidence="6 7">
    <name type="scientific">Tetrapyrgos nigripes</name>
    <dbReference type="NCBI Taxonomy" id="182062"/>
    <lineage>
        <taxon>Eukaryota</taxon>
        <taxon>Fungi</taxon>
        <taxon>Dikarya</taxon>
        <taxon>Basidiomycota</taxon>
        <taxon>Agaricomycotina</taxon>
        <taxon>Agaricomycetes</taxon>
        <taxon>Agaricomycetidae</taxon>
        <taxon>Agaricales</taxon>
        <taxon>Marasmiineae</taxon>
        <taxon>Marasmiaceae</taxon>
        <taxon>Tetrapyrgos</taxon>
    </lineage>
</organism>
<feature type="binding site" evidence="2">
    <location>
        <begin position="171"/>
        <end position="174"/>
    </location>
    <ligand>
        <name>glutathione</name>
        <dbReference type="ChEBI" id="CHEBI:57925"/>
    </ligand>
</feature>
<dbReference type="GO" id="GO:0004364">
    <property type="term" value="F:glutathione transferase activity"/>
    <property type="evidence" value="ECO:0007669"/>
    <property type="project" value="InterPro"/>
</dbReference>
<dbReference type="PANTHER" id="PTHR32419">
    <property type="entry name" value="GLUTATHIONYL-HYDROQUINONE REDUCTASE"/>
    <property type="match status" value="1"/>
</dbReference>
<sequence>MLRFTCTSHFTQSPFLPSPLRVYKPAQVRTLPISSFSFHLSSRLASMSARDVSNQSDISKKTTSNPDGSFNRAPSSFRNSIEKGGKFEPATDRYHLYVSYACPWATRALIVRKLKGLEKLIPVSVVSPRMGPNGWPFANVDPYAEADEDPLYKSEHVRDLYLRCEPEYSGRFTVPVLWDKKHETIVNNESSEIIRIFNTAFNDLVEPQYASVDLYPEAHRKEIDELNEWIYPTINNGVYRSGFATSQGAYETAVKELFTSLDKVEKLLTGKDYIVGNQLTECDIRLWVTIIRFDPVYVGHFKCNIRDIRNGYPAINEWCKKLYWKNDAFKSSTDFNHIKTHYYYSHPHINPTRVVPVGPIPDIQPL</sequence>
<dbReference type="PROSITE" id="PS50405">
    <property type="entry name" value="GST_CTER"/>
    <property type="match status" value="1"/>
</dbReference>
<dbReference type="SUPFAM" id="SSF47616">
    <property type="entry name" value="GST C-terminal domain-like"/>
    <property type="match status" value="1"/>
</dbReference>
<keyword evidence="7" id="KW-1185">Reference proteome</keyword>
<feature type="region of interest" description="Disordered" evidence="4">
    <location>
        <begin position="51"/>
        <end position="75"/>
    </location>
</feature>
<dbReference type="EMBL" id="JAACJM010000014">
    <property type="protein sequence ID" value="KAF5368920.1"/>
    <property type="molecule type" value="Genomic_DNA"/>
</dbReference>
<dbReference type="Proteomes" id="UP000559256">
    <property type="component" value="Unassembled WGS sequence"/>
</dbReference>
<feature type="binding site" evidence="2">
    <location>
        <position position="135"/>
    </location>
    <ligand>
        <name>glutathione</name>
        <dbReference type="ChEBI" id="CHEBI:57925"/>
    </ligand>
</feature>
<evidence type="ECO:0000259" key="5">
    <source>
        <dbReference type="PROSITE" id="PS50405"/>
    </source>
</evidence>
<dbReference type="SUPFAM" id="SSF52833">
    <property type="entry name" value="Thioredoxin-like"/>
    <property type="match status" value="1"/>
</dbReference>
<evidence type="ECO:0000256" key="3">
    <source>
        <dbReference type="PIRSR" id="PIRSR015753-3"/>
    </source>
</evidence>
<dbReference type="CDD" id="cd03190">
    <property type="entry name" value="GST_C_Omega_like"/>
    <property type="match status" value="1"/>
</dbReference>
<feature type="domain" description="GST C-terminal" evidence="5">
    <location>
        <begin position="216"/>
        <end position="342"/>
    </location>
</feature>
<evidence type="ECO:0000313" key="6">
    <source>
        <dbReference type="EMBL" id="KAF5368920.1"/>
    </source>
</evidence>
<gene>
    <name evidence="6" type="ORF">D9758_002934</name>
</gene>
<feature type="site" description="Lowers pKa of active site Cys" evidence="3">
    <location>
        <position position="297"/>
    </location>
</feature>
<dbReference type="InterPro" id="IPR016639">
    <property type="entry name" value="GST_Omega/GSH"/>
</dbReference>
<dbReference type="PIRSF" id="PIRSF015753">
    <property type="entry name" value="GST"/>
    <property type="match status" value="1"/>
</dbReference>
<feature type="site" description="Lowers pKa of active site Cys" evidence="3">
    <location>
        <position position="342"/>
    </location>
</feature>
<dbReference type="InterPro" id="IPR036282">
    <property type="entry name" value="Glutathione-S-Trfase_C_sf"/>
</dbReference>
<dbReference type="AlphaFoldDB" id="A0A8H5GQB1"/>
<dbReference type="Gene3D" id="1.20.1050.10">
    <property type="match status" value="1"/>
</dbReference>
<dbReference type="Gene3D" id="3.40.30.10">
    <property type="entry name" value="Glutaredoxin"/>
    <property type="match status" value="1"/>
</dbReference>
<dbReference type="GO" id="GO:0005737">
    <property type="term" value="C:cytoplasm"/>
    <property type="evidence" value="ECO:0007669"/>
    <property type="project" value="TreeGrafter"/>
</dbReference>
<dbReference type="Pfam" id="PF13409">
    <property type="entry name" value="GST_N_2"/>
    <property type="match status" value="1"/>
</dbReference>
<dbReference type="SFLD" id="SFLDG01206">
    <property type="entry name" value="Xi.1"/>
    <property type="match status" value="1"/>
</dbReference>
<dbReference type="InterPro" id="IPR010987">
    <property type="entry name" value="Glutathione-S-Trfase_C-like"/>
</dbReference>
<feature type="binding site" evidence="2">
    <location>
        <begin position="189"/>
        <end position="190"/>
    </location>
    <ligand>
        <name>glutathione</name>
        <dbReference type="ChEBI" id="CHEBI:57925"/>
    </ligand>
</feature>
<reference evidence="6 7" key="1">
    <citation type="journal article" date="2020" name="ISME J.">
        <title>Uncovering the hidden diversity of litter-decomposition mechanisms in mushroom-forming fungi.</title>
        <authorList>
            <person name="Floudas D."/>
            <person name="Bentzer J."/>
            <person name="Ahren D."/>
            <person name="Johansson T."/>
            <person name="Persson P."/>
            <person name="Tunlid A."/>
        </authorList>
    </citation>
    <scope>NUCLEOTIDE SEQUENCE [LARGE SCALE GENOMIC DNA]</scope>
    <source>
        <strain evidence="6 7">CBS 291.85</strain>
    </source>
</reference>
<feature type="active site" description="Proton donor/acceptor" evidence="1">
    <location>
        <position position="239"/>
    </location>
</feature>
<evidence type="ECO:0000256" key="1">
    <source>
        <dbReference type="PIRSR" id="PIRSR015753-1"/>
    </source>
</evidence>
<accession>A0A8H5GQB1</accession>
<dbReference type="Pfam" id="PF13410">
    <property type="entry name" value="GST_C_2"/>
    <property type="match status" value="1"/>
</dbReference>
<feature type="active site" description="Nucleophile" evidence="1">
    <location>
        <position position="102"/>
    </location>
</feature>
<dbReference type="OrthoDB" id="2309723at2759"/>
<evidence type="ECO:0000256" key="2">
    <source>
        <dbReference type="PIRSR" id="PIRSR015753-2"/>
    </source>
</evidence>
<dbReference type="InterPro" id="IPR047047">
    <property type="entry name" value="GST_Omega-like_C"/>
</dbReference>
<evidence type="ECO:0000256" key="4">
    <source>
        <dbReference type="SAM" id="MobiDB-lite"/>
    </source>
</evidence>
<protein>
    <recommendedName>
        <fullName evidence="5">GST C-terminal domain-containing protein</fullName>
    </recommendedName>
</protein>
<dbReference type="SFLD" id="SFLDS00019">
    <property type="entry name" value="Glutathione_Transferase_(cytos"/>
    <property type="match status" value="1"/>
</dbReference>
<evidence type="ECO:0000313" key="7">
    <source>
        <dbReference type="Proteomes" id="UP000559256"/>
    </source>
</evidence>
<proteinExistence type="predicted"/>
<dbReference type="InterPro" id="IPR036249">
    <property type="entry name" value="Thioredoxin-like_sf"/>
</dbReference>
<dbReference type="PANTHER" id="PTHR32419:SF6">
    <property type="entry name" value="GLUTATHIONE S-TRANSFERASE OMEGA-LIKE 1-RELATED"/>
    <property type="match status" value="1"/>
</dbReference>
<dbReference type="InterPro" id="IPR004045">
    <property type="entry name" value="Glutathione_S-Trfase_N"/>
</dbReference>
<comment type="caution">
    <text evidence="6">The sequence shown here is derived from an EMBL/GenBank/DDBJ whole genome shotgun (WGS) entry which is preliminary data.</text>
</comment>
<dbReference type="SFLD" id="SFLDG01148">
    <property type="entry name" value="Xi_(cytGST)"/>
    <property type="match status" value="1"/>
</dbReference>
<name>A0A8H5GQB1_9AGAR</name>